<accession>A0A1W1EKY5</accession>
<name>A0A1W1EKY5_9ZZZZ</name>
<organism evidence="2">
    <name type="scientific">hydrothermal vent metagenome</name>
    <dbReference type="NCBI Taxonomy" id="652676"/>
    <lineage>
        <taxon>unclassified sequences</taxon>
        <taxon>metagenomes</taxon>
        <taxon>ecological metagenomes</taxon>
    </lineage>
</organism>
<reference evidence="2" key="1">
    <citation type="submission" date="2016-10" db="EMBL/GenBank/DDBJ databases">
        <authorList>
            <person name="de Groot N.N."/>
        </authorList>
    </citation>
    <scope>NUCLEOTIDE SEQUENCE</scope>
</reference>
<dbReference type="AlphaFoldDB" id="A0A1W1EKY5"/>
<keyword evidence="1" id="KW-0472">Membrane</keyword>
<keyword evidence="1" id="KW-0812">Transmembrane</keyword>
<keyword evidence="1" id="KW-1133">Transmembrane helix</keyword>
<protein>
    <recommendedName>
        <fullName evidence="3">BatD</fullName>
    </recommendedName>
</protein>
<gene>
    <name evidence="2" type="ORF">MNB_SV-15-745</name>
</gene>
<dbReference type="EMBL" id="FRYL01000039">
    <property type="protein sequence ID" value="SHO81442.1"/>
    <property type="molecule type" value="Genomic_DNA"/>
</dbReference>
<feature type="transmembrane region" description="Helical" evidence="1">
    <location>
        <begin position="279"/>
        <end position="300"/>
    </location>
</feature>
<evidence type="ECO:0000313" key="2">
    <source>
        <dbReference type="EMBL" id="SHO81442.1"/>
    </source>
</evidence>
<evidence type="ECO:0008006" key="3">
    <source>
        <dbReference type="Google" id="ProtNLM"/>
    </source>
</evidence>
<proteinExistence type="predicted"/>
<evidence type="ECO:0000256" key="1">
    <source>
        <dbReference type="SAM" id="Phobius"/>
    </source>
</evidence>
<sequence>MYKIVIFLLLISIVNSEDFIYDIKVDKSNPYLKEPIFLTLELNQTNKDIVLLFNFDIKKSSDYSFQQLNTVEKDSYHNARVKYNYLIYPLKDGKIKIEFDLLKRVTNDDSVAYSFSGDRDNVKGLVTKDSKVALPPLELNIKPLPKNTLLVGDFNISYNIKKHQAKAYEPLAFQVKIDGVGYPPILNSILPKDTNLTIFKEKPIIKSYRTKHNIRYPMAISNTQSFILKPIIIKAFNPKTQKSYNLTIPKQKFKIEKVDIANLVDKTNSPPILKEDYSWLYSFLSYIVVFIAGYITAYSIKWKKKTIKSNDNPLKAKIEECKSEKELMQLLISTNSKRFEDNIRVLESALYKNGKIDLYKFKSLIIGEI</sequence>